<dbReference type="AlphaFoldDB" id="A0A2H0TL49"/>
<dbReference type="Gene3D" id="3.90.230.10">
    <property type="entry name" value="Creatinase/methionine aminopeptidase superfamily"/>
    <property type="match status" value="1"/>
</dbReference>
<dbReference type="SUPFAM" id="SSF55920">
    <property type="entry name" value="Creatinase/aminopeptidase"/>
    <property type="match status" value="1"/>
</dbReference>
<dbReference type="GO" id="GO:0070006">
    <property type="term" value="F:metalloaminopeptidase activity"/>
    <property type="evidence" value="ECO:0007669"/>
    <property type="project" value="UniProtKB-UniRule"/>
</dbReference>
<protein>
    <recommendedName>
        <fullName evidence="6 7">Methionine aminopeptidase</fullName>
        <shortName evidence="6">MAP</shortName>
        <shortName evidence="6">MetAP</shortName>
        <ecNumber evidence="6 7">3.4.11.18</ecNumber>
    </recommendedName>
    <alternativeName>
        <fullName evidence="6">Peptidase M</fullName>
    </alternativeName>
</protein>
<dbReference type="InterPro" id="IPR002467">
    <property type="entry name" value="Pept_M24A_MAP1"/>
</dbReference>
<feature type="binding site" evidence="6">
    <location>
        <position position="183"/>
    </location>
    <ligand>
        <name>substrate</name>
    </ligand>
</feature>
<dbReference type="PANTHER" id="PTHR43330:SF27">
    <property type="entry name" value="METHIONINE AMINOPEPTIDASE"/>
    <property type="match status" value="1"/>
</dbReference>
<name>A0A2H0TL49_9BACT</name>
<comment type="caution">
    <text evidence="9">The sequence shown here is derived from an EMBL/GenBank/DDBJ whole genome shotgun (WGS) entry which is preliminary data.</text>
</comment>
<dbReference type="EMBL" id="PFCH01000030">
    <property type="protein sequence ID" value="PIR72880.1"/>
    <property type="molecule type" value="Genomic_DNA"/>
</dbReference>
<dbReference type="EC" id="3.4.11.18" evidence="6 7"/>
<dbReference type="InterPro" id="IPR000994">
    <property type="entry name" value="Pept_M24"/>
</dbReference>
<comment type="cofactor">
    <cofactor evidence="6">
        <name>Co(2+)</name>
        <dbReference type="ChEBI" id="CHEBI:48828"/>
    </cofactor>
    <cofactor evidence="6">
        <name>Zn(2+)</name>
        <dbReference type="ChEBI" id="CHEBI:29105"/>
    </cofactor>
    <cofactor evidence="6">
        <name>Mn(2+)</name>
        <dbReference type="ChEBI" id="CHEBI:29035"/>
    </cofactor>
    <cofactor evidence="6">
        <name>Fe(2+)</name>
        <dbReference type="ChEBI" id="CHEBI:29033"/>
    </cofactor>
    <text evidence="6">Binds 2 divalent metal cations per subunit. Has a high-affinity and a low affinity metal-binding site. The true nature of the physiological cofactor is under debate. The enzyme is active with cobalt, zinc, manganese or divalent iron ions. Most likely, methionine aminopeptidases function as mononuclear Fe(2+)-metalloproteases under physiological conditions, and the catalytically relevant metal-binding site has been assigned to the histidine-containing high-affinity site.</text>
</comment>
<evidence type="ECO:0000259" key="8">
    <source>
        <dbReference type="Pfam" id="PF00557"/>
    </source>
</evidence>
<proteinExistence type="inferred from homology"/>
<dbReference type="CDD" id="cd01086">
    <property type="entry name" value="MetAP1"/>
    <property type="match status" value="1"/>
</dbReference>
<accession>A0A2H0TL49</accession>
<evidence type="ECO:0000256" key="2">
    <source>
        <dbReference type="ARBA" id="ARBA00022438"/>
    </source>
</evidence>
<comment type="function">
    <text evidence="1 6">Removes the N-terminal methionine from nascent proteins. The N-terminal methionine is often cleaved when the second residue in the primary sequence is small and uncharged (Met-Ala-, Cys, Gly, Pro, Ser, Thr, or Val). Requires deformylation of the N(alpha)-formylated initiator methionine before it can be hydrolyzed.</text>
</comment>
<comment type="subunit">
    <text evidence="6">Monomer.</text>
</comment>
<gene>
    <name evidence="6 9" type="primary">map</name>
    <name evidence="9" type="ORF">COV26_01695</name>
</gene>
<evidence type="ECO:0000256" key="3">
    <source>
        <dbReference type="ARBA" id="ARBA00022670"/>
    </source>
</evidence>
<evidence type="ECO:0000256" key="4">
    <source>
        <dbReference type="ARBA" id="ARBA00022723"/>
    </source>
</evidence>
<evidence type="ECO:0000256" key="5">
    <source>
        <dbReference type="ARBA" id="ARBA00022801"/>
    </source>
</evidence>
<dbReference type="NCBIfam" id="TIGR00500">
    <property type="entry name" value="met_pdase_I"/>
    <property type="match status" value="1"/>
</dbReference>
<dbReference type="GO" id="GO:0046872">
    <property type="term" value="F:metal ion binding"/>
    <property type="evidence" value="ECO:0007669"/>
    <property type="project" value="UniProtKB-UniRule"/>
</dbReference>
<keyword evidence="3 6" id="KW-0645">Protease</keyword>
<dbReference type="HAMAP" id="MF_01974">
    <property type="entry name" value="MetAP_1"/>
    <property type="match status" value="1"/>
</dbReference>
<organism evidence="9 10">
    <name type="scientific">Candidatus Nealsonbacteria bacterium CG10_big_fil_rev_8_21_14_0_10_36_23</name>
    <dbReference type="NCBI Taxonomy" id="1974709"/>
    <lineage>
        <taxon>Bacteria</taxon>
        <taxon>Candidatus Nealsoniibacteriota</taxon>
    </lineage>
</organism>
<evidence type="ECO:0000313" key="9">
    <source>
        <dbReference type="EMBL" id="PIR72880.1"/>
    </source>
</evidence>
<feature type="binding site" evidence="6">
    <location>
        <position position="209"/>
    </location>
    <ligand>
        <name>a divalent metal cation</name>
        <dbReference type="ChEBI" id="CHEBI:60240"/>
        <label>2</label>
        <note>catalytic</note>
    </ligand>
</feature>
<feature type="binding site" evidence="6">
    <location>
        <position position="176"/>
    </location>
    <ligand>
        <name>a divalent metal cation</name>
        <dbReference type="ChEBI" id="CHEBI:60240"/>
        <label>2</label>
        <note>catalytic</note>
    </ligand>
</feature>
<feature type="binding site" evidence="6">
    <location>
        <position position="113"/>
    </location>
    <ligand>
        <name>a divalent metal cation</name>
        <dbReference type="ChEBI" id="CHEBI:60240"/>
        <label>1</label>
    </ligand>
</feature>
<dbReference type="PANTHER" id="PTHR43330">
    <property type="entry name" value="METHIONINE AMINOPEPTIDASE"/>
    <property type="match status" value="1"/>
</dbReference>
<comment type="similarity">
    <text evidence="6">Belongs to the peptidase M24A family. Methionine aminopeptidase type 1 subfamily.</text>
</comment>
<reference evidence="10" key="1">
    <citation type="submission" date="2017-09" db="EMBL/GenBank/DDBJ databases">
        <title>Depth-based differentiation of microbial function through sediment-hosted aquifers and enrichment of novel symbionts in the deep terrestrial subsurface.</title>
        <authorList>
            <person name="Probst A.J."/>
            <person name="Ladd B."/>
            <person name="Jarett J.K."/>
            <person name="Geller-Mcgrath D.E."/>
            <person name="Sieber C.M.K."/>
            <person name="Emerson J.B."/>
            <person name="Anantharaman K."/>
            <person name="Thomas B.C."/>
            <person name="Malmstrom R."/>
            <person name="Stieglmeier M."/>
            <person name="Klingl A."/>
            <person name="Woyke T."/>
            <person name="Ryan C.M."/>
            <person name="Banfield J.F."/>
        </authorList>
    </citation>
    <scope>NUCLEOTIDE SEQUENCE [LARGE SCALE GENOMIC DNA]</scope>
</reference>
<feature type="binding site" evidence="6">
    <location>
        <position position="102"/>
    </location>
    <ligand>
        <name>a divalent metal cation</name>
        <dbReference type="ChEBI" id="CHEBI:60240"/>
        <label>1</label>
    </ligand>
</feature>
<comment type="catalytic activity">
    <reaction evidence="6 7">
        <text>Release of N-terminal amino acids, preferentially methionine, from peptides and arylamides.</text>
        <dbReference type="EC" id="3.4.11.18"/>
    </reaction>
</comment>
<dbReference type="InterPro" id="IPR036005">
    <property type="entry name" value="Creatinase/aminopeptidase-like"/>
</dbReference>
<keyword evidence="2 6" id="KW-0031">Aminopeptidase</keyword>
<evidence type="ECO:0000256" key="7">
    <source>
        <dbReference type="RuleBase" id="RU003653"/>
    </source>
</evidence>
<dbReference type="Proteomes" id="UP000228508">
    <property type="component" value="Unassembled WGS sequence"/>
</dbReference>
<dbReference type="GO" id="GO:0005829">
    <property type="term" value="C:cytosol"/>
    <property type="evidence" value="ECO:0007669"/>
    <property type="project" value="TreeGrafter"/>
</dbReference>
<evidence type="ECO:0000256" key="1">
    <source>
        <dbReference type="ARBA" id="ARBA00002521"/>
    </source>
</evidence>
<evidence type="ECO:0000313" key="10">
    <source>
        <dbReference type="Proteomes" id="UP000228508"/>
    </source>
</evidence>
<evidence type="ECO:0000256" key="6">
    <source>
        <dbReference type="HAMAP-Rule" id="MF_01974"/>
    </source>
</evidence>
<dbReference type="Pfam" id="PF00557">
    <property type="entry name" value="Peptidase_M24"/>
    <property type="match status" value="1"/>
</dbReference>
<feature type="binding site" evidence="6">
    <location>
        <position position="113"/>
    </location>
    <ligand>
        <name>a divalent metal cation</name>
        <dbReference type="ChEBI" id="CHEBI:60240"/>
        <label>2</label>
        <note>catalytic</note>
    </ligand>
</feature>
<dbReference type="GO" id="GO:0006508">
    <property type="term" value="P:proteolysis"/>
    <property type="evidence" value="ECO:0007669"/>
    <property type="project" value="UniProtKB-KW"/>
</dbReference>
<feature type="binding site" evidence="6">
    <location>
        <position position="85"/>
    </location>
    <ligand>
        <name>substrate</name>
    </ligand>
</feature>
<sequence>MITIKNLDEIKIIAEGGKILAKIMKELEKKVKPGIKTLELDRLAESLISCPPKPWAAENKIQCSFKGYENFPACLCTSINEEIVHSVPSDRTLKEGDIISLDLGILYKGFHTDMAVTLPVGKVDPEVLRLIRVTKKALKRGIKKVRPGNTIGDIGNATQRYVESQGFNVVRELCGHGIGREIHEDPQILNYGKRHSGPEIKEGMVFCIEPIVTVGDWKLKKSKDGFGYETADGSLSCHFEHTIAVTKDGYRILTELK</sequence>
<feature type="binding site" evidence="6">
    <location>
        <position position="240"/>
    </location>
    <ligand>
        <name>a divalent metal cation</name>
        <dbReference type="ChEBI" id="CHEBI:60240"/>
        <label>1</label>
    </ligand>
</feature>
<feature type="domain" description="Peptidase M24" evidence="8">
    <location>
        <begin position="13"/>
        <end position="247"/>
    </location>
</feature>
<dbReference type="InterPro" id="IPR001714">
    <property type="entry name" value="Pept_M24_MAP"/>
</dbReference>
<dbReference type="GO" id="GO:0004239">
    <property type="term" value="F:initiator methionyl aminopeptidase activity"/>
    <property type="evidence" value="ECO:0007669"/>
    <property type="project" value="UniProtKB-UniRule"/>
</dbReference>
<keyword evidence="4 6" id="KW-0479">Metal-binding</keyword>
<dbReference type="PRINTS" id="PR00599">
    <property type="entry name" value="MAPEPTIDASE"/>
</dbReference>
<keyword evidence="5 6" id="KW-0378">Hydrolase</keyword>
<feature type="binding site" evidence="6">
    <location>
        <position position="240"/>
    </location>
    <ligand>
        <name>a divalent metal cation</name>
        <dbReference type="ChEBI" id="CHEBI:60240"/>
        <label>2</label>
        <note>catalytic</note>
    </ligand>
</feature>